<organism evidence="2 3">
    <name type="scientific">Phytophthora fragariae</name>
    <dbReference type="NCBI Taxonomy" id="53985"/>
    <lineage>
        <taxon>Eukaryota</taxon>
        <taxon>Sar</taxon>
        <taxon>Stramenopiles</taxon>
        <taxon>Oomycota</taxon>
        <taxon>Peronosporomycetes</taxon>
        <taxon>Peronosporales</taxon>
        <taxon>Peronosporaceae</taxon>
        <taxon>Phytophthora</taxon>
    </lineage>
</organism>
<feature type="chain" id="PRO_5026227791" description="Secreted protein" evidence="1">
    <location>
        <begin position="27"/>
        <end position="87"/>
    </location>
</feature>
<name>A0A6G0R1U3_9STRA</name>
<accession>A0A6G0R1U3</accession>
<evidence type="ECO:0000256" key="1">
    <source>
        <dbReference type="SAM" id="SignalP"/>
    </source>
</evidence>
<feature type="signal peptide" evidence="1">
    <location>
        <begin position="1"/>
        <end position="26"/>
    </location>
</feature>
<reference evidence="2 3" key="1">
    <citation type="submission" date="2018-09" db="EMBL/GenBank/DDBJ databases">
        <title>Genomic investigation of the strawberry pathogen Phytophthora fragariae indicates pathogenicity is determined by transcriptional variation in three key races.</title>
        <authorList>
            <person name="Adams T.M."/>
            <person name="Armitage A.D."/>
            <person name="Sobczyk M.K."/>
            <person name="Bates H.J."/>
            <person name="Dunwell J.M."/>
            <person name="Nellist C.F."/>
            <person name="Harrison R.J."/>
        </authorList>
    </citation>
    <scope>NUCLEOTIDE SEQUENCE [LARGE SCALE GENOMIC DNA]</scope>
    <source>
        <strain evidence="2 3">NOV-77</strain>
    </source>
</reference>
<sequence>MIYLLGLTRSLLCVTELLSLMVRTEMFWPSSRILRWKQATQRSLWIVKMMRSMRYYQKVAKLLKPWKAQKPSRLRRKTRPQKVLRAV</sequence>
<dbReference type="AlphaFoldDB" id="A0A6G0R1U3"/>
<evidence type="ECO:0000313" key="3">
    <source>
        <dbReference type="Proteomes" id="UP000486351"/>
    </source>
</evidence>
<dbReference type="Proteomes" id="UP000486351">
    <property type="component" value="Unassembled WGS sequence"/>
</dbReference>
<proteinExistence type="predicted"/>
<dbReference type="EMBL" id="QXFY01001595">
    <property type="protein sequence ID" value="KAE9313851.1"/>
    <property type="molecule type" value="Genomic_DNA"/>
</dbReference>
<evidence type="ECO:0000313" key="2">
    <source>
        <dbReference type="EMBL" id="KAE9313851.1"/>
    </source>
</evidence>
<keyword evidence="1" id="KW-0732">Signal</keyword>
<protein>
    <recommendedName>
        <fullName evidence="4">Secreted protein</fullName>
    </recommendedName>
</protein>
<comment type="caution">
    <text evidence="2">The sequence shown here is derived from an EMBL/GenBank/DDBJ whole genome shotgun (WGS) entry which is preliminary data.</text>
</comment>
<gene>
    <name evidence="2" type="ORF">PF008_g19627</name>
</gene>
<evidence type="ECO:0008006" key="4">
    <source>
        <dbReference type="Google" id="ProtNLM"/>
    </source>
</evidence>